<gene>
    <name evidence="1" type="ORF">HG543_21845</name>
</gene>
<evidence type="ECO:0000313" key="1">
    <source>
        <dbReference type="EMBL" id="NMO17484.1"/>
    </source>
</evidence>
<dbReference type="AlphaFoldDB" id="A0A848LID7"/>
<evidence type="ECO:0000313" key="2">
    <source>
        <dbReference type="Proteomes" id="UP000518300"/>
    </source>
</evidence>
<dbReference type="RefSeq" id="WP_169346767.1">
    <property type="nucleotide sequence ID" value="NZ_JABBJJ010000100.1"/>
</dbReference>
<keyword evidence="2" id="KW-1185">Reference proteome</keyword>
<accession>A0A848LID7</accession>
<sequence length="103" mass="11809">MDIRFGPALRPAAWEEVMSASREWREWHLTPNGWVQGSVQTDFSDVKQMPTPADRVLTCRYLEELGAAGGKWHKGVSEEWRSKDETTVGTLLKQFGECPRKLF</sequence>
<dbReference type="EMBL" id="JABBJJ010000100">
    <property type="protein sequence ID" value="NMO17484.1"/>
    <property type="molecule type" value="Genomic_DNA"/>
</dbReference>
<organism evidence="1 2">
    <name type="scientific">Pyxidicoccus fallax</name>
    <dbReference type="NCBI Taxonomy" id="394095"/>
    <lineage>
        <taxon>Bacteria</taxon>
        <taxon>Pseudomonadati</taxon>
        <taxon>Myxococcota</taxon>
        <taxon>Myxococcia</taxon>
        <taxon>Myxococcales</taxon>
        <taxon>Cystobacterineae</taxon>
        <taxon>Myxococcaceae</taxon>
        <taxon>Pyxidicoccus</taxon>
    </lineage>
</organism>
<proteinExistence type="predicted"/>
<comment type="caution">
    <text evidence="1">The sequence shown here is derived from an EMBL/GenBank/DDBJ whole genome shotgun (WGS) entry which is preliminary data.</text>
</comment>
<name>A0A848LID7_9BACT</name>
<reference evidence="1 2" key="1">
    <citation type="submission" date="2020-04" db="EMBL/GenBank/DDBJ databases">
        <title>Draft genome of Pyxidicoccus fallax type strain.</title>
        <authorList>
            <person name="Whitworth D.E."/>
        </authorList>
    </citation>
    <scope>NUCLEOTIDE SEQUENCE [LARGE SCALE GENOMIC DNA]</scope>
    <source>
        <strain evidence="1 2">DSM 14698</strain>
    </source>
</reference>
<protein>
    <submittedName>
        <fullName evidence="1">Uncharacterized protein</fullName>
    </submittedName>
</protein>
<dbReference type="Proteomes" id="UP000518300">
    <property type="component" value="Unassembled WGS sequence"/>
</dbReference>